<dbReference type="Pfam" id="PF00067">
    <property type="entry name" value="p450"/>
    <property type="match status" value="1"/>
</dbReference>
<dbReference type="PRINTS" id="PR00359">
    <property type="entry name" value="BP450"/>
</dbReference>
<dbReference type="GO" id="GO:0004497">
    <property type="term" value="F:monooxygenase activity"/>
    <property type="evidence" value="ECO:0007669"/>
    <property type="project" value="InterPro"/>
</dbReference>
<gene>
    <name evidence="2" type="ORF">METZ01_LOCUS274159</name>
</gene>
<name>A0A382KCH7_9ZZZZ</name>
<dbReference type="InterPro" id="IPR002397">
    <property type="entry name" value="Cyt_P450_B"/>
</dbReference>
<reference evidence="2" key="1">
    <citation type="submission" date="2018-05" db="EMBL/GenBank/DDBJ databases">
        <authorList>
            <person name="Lanie J.A."/>
            <person name="Ng W.-L."/>
            <person name="Kazmierczak K.M."/>
            <person name="Andrzejewski T.M."/>
            <person name="Davidsen T.M."/>
            <person name="Wayne K.J."/>
            <person name="Tettelin H."/>
            <person name="Glass J.I."/>
            <person name="Rusch D."/>
            <person name="Podicherti R."/>
            <person name="Tsui H.-C.T."/>
            <person name="Winkler M.E."/>
        </authorList>
    </citation>
    <scope>NUCLEOTIDE SEQUENCE</scope>
</reference>
<dbReference type="AlphaFoldDB" id="A0A382KCH7"/>
<protein>
    <recommendedName>
        <fullName evidence="3">Cytochrome P450</fullName>
    </recommendedName>
</protein>
<dbReference type="InterPro" id="IPR036396">
    <property type="entry name" value="Cyt_P450_sf"/>
</dbReference>
<dbReference type="GO" id="GO:0005506">
    <property type="term" value="F:iron ion binding"/>
    <property type="evidence" value="ECO:0007669"/>
    <property type="project" value="InterPro"/>
</dbReference>
<organism evidence="2">
    <name type="scientific">marine metagenome</name>
    <dbReference type="NCBI Taxonomy" id="408172"/>
    <lineage>
        <taxon>unclassified sequences</taxon>
        <taxon>metagenomes</taxon>
        <taxon>ecological metagenomes</taxon>
    </lineage>
</organism>
<feature type="non-terminal residue" evidence="2">
    <location>
        <position position="292"/>
    </location>
</feature>
<evidence type="ECO:0000313" key="2">
    <source>
        <dbReference type="EMBL" id="SVC21305.1"/>
    </source>
</evidence>
<evidence type="ECO:0008006" key="3">
    <source>
        <dbReference type="Google" id="ProtNLM"/>
    </source>
</evidence>
<dbReference type="InterPro" id="IPR001128">
    <property type="entry name" value="Cyt_P450"/>
</dbReference>
<sequence length="292" mass="32585">MSEPFDIYSPCIDSDPFPGYQNLREHYPCYWSEGAKIWFLSRYDDVAEAAQNWRVFSSSGGNLIDEIPGRSGGTLGTTDPPRHDRLRALAQAAFLKKNLDHLVAPTLERADRALDRILDKQGFDFVADFSSIVTVGTIFELLGLPARDPVETRNKVVLSVSTDKAARGRNPTFDAAFAELNGFIADEVGNRRKTPRDDLVTHLAEAEIDGDKLTEREIVLTTSMFVVAGVESLSSFMSILALNLHDNPGTRRRLGLENQLMPQAIEESLRLNTSAQRFKRVLVQDHQLHGQT</sequence>
<dbReference type="GO" id="GO:0016705">
    <property type="term" value="F:oxidoreductase activity, acting on paired donors, with incorporation or reduction of molecular oxygen"/>
    <property type="evidence" value="ECO:0007669"/>
    <property type="project" value="InterPro"/>
</dbReference>
<dbReference type="PANTHER" id="PTHR46696:SF6">
    <property type="entry name" value="P450, PUTATIVE (EUROFUNG)-RELATED"/>
    <property type="match status" value="1"/>
</dbReference>
<dbReference type="EMBL" id="UINC01079368">
    <property type="protein sequence ID" value="SVC21305.1"/>
    <property type="molecule type" value="Genomic_DNA"/>
</dbReference>
<comment type="similarity">
    <text evidence="1">Belongs to the cytochrome P450 family.</text>
</comment>
<accession>A0A382KCH7</accession>
<dbReference type="SUPFAM" id="SSF48264">
    <property type="entry name" value="Cytochrome P450"/>
    <property type="match status" value="1"/>
</dbReference>
<dbReference type="GO" id="GO:0020037">
    <property type="term" value="F:heme binding"/>
    <property type="evidence" value="ECO:0007669"/>
    <property type="project" value="InterPro"/>
</dbReference>
<evidence type="ECO:0000256" key="1">
    <source>
        <dbReference type="ARBA" id="ARBA00010617"/>
    </source>
</evidence>
<dbReference type="PANTHER" id="PTHR46696">
    <property type="entry name" value="P450, PUTATIVE (EUROFUNG)-RELATED"/>
    <property type="match status" value="1"/>
</dbReference>
<dbReference type="Gene3D" id="1.10.630.10">
    <property type="entry name" value="Cytochrome P450"/>
    <property type="match status" value="1"/>
</dbReference>
<proteinExistence type="inferred from homology"/>